<gene>
    <name evidence="1" type="ORF">RchiOBHm_Chr3g0485581</name>
</gene>
<dbReference type="STRING" id="74649.A0A2P6RF04"/>
<dbReference type="Proteomes" id="UP000238479">
    <property type="component" value="Chromosome 3"/>
</dbReference>
<evidence type="ECO:0000313" key="2">
    <source>
        <dbReference type="Proteomes" id="UP000238479"/>
    </source>
</evidence>
<sequence length="50" mass="5120">MDAVIRVFKRVAGLSESAGEAELSGAAGVAFCSIRLLVASTQAINLIGKQ</sequence>
<organism evidence="1 2">
    <name type="scientific">Rosa chinensis</name>
    <name type="common">China rose</name>
    <dbReference type="NCBI Taxonomy" id="74649"/>
    <lineage>
        <taxon>Eukaryota</taxon>
        <taxon>Viridiplantae</taxon>
        <taxon>Streptophyta</taxon>
        <taxon>Embryophyta</taxon>
        <taxon>Tracheophyta</taxon>
        <taxon>Spermatophyta</taxon>
        <taxon>Magnoliopsida</taxon>
        <taxon>eudicotyledons</taxon>
        <taxon>Gunneridae</taxon>
        <taxon>Pentapetalae</taxon>
        <taxon>rosids</taxon>
        <taxon>fabids</taxon>
        <taxon>Rosales</taxon>
        <taxon>Rosaceae</taxon>
        <taxon>Rosoideae</taxon>
        <taxon>Rosoideae incertae sedis</taxon>
        <taxon>Rosa</taxon>
    </lineage>
</organism>
<evidence type="ECO:0000313" key="1">
    <source>
        <dbReference type="EMBL" id="PRQ45018.1"/>
    </source>
</evidence>
<dbReference type="EMBL" id="PDCK01000041">
    <property type="protein sequence ID" value="PRQ45018.1"/>
    <property type="molecule type" value="Genomic_DNA"/>
</dbReference>
<name>A0A2P6RF04_ROSCH</name>
<proteinExistence type="predicted"/>
<dbReference type="AlphaFoldDB" id="A0A2P6RF04"/>
<keyword evidence="2" id="KW-1185">Reference proteome</keyword>
<accession>A0A2P6RF04</accession>
<dbReference type="OMA" id="GHKKITH"/>
<protein>
    <submittedName>
        <fullName evidence="1">Uncharacterized protein</fullName>
    </submittedName>
</protein>
<comment type="caution">
    <text evidence="1">The sequence shown here is derived from an EMBL/GenBank/DDBJ whole genome shotgun (WGS) entry which is preliminary data.</text>
</comment>
<reference evidence="1 2" key="1">
    <citation type="journal article" date="2018" name="Nat. Genet.">
        <title>The Rosa genome provides new insights in the design of modern roses.</title>
        <authorList>
            <person name="Bendahmane M."/>
        </authorList>
    </citation>
    <scope>NUCLEOTIDE SEQUENCE [LARGE SCALE GENOMIC DNA]</scope>
    <source>
        <strain evidence="2">cv. Old Blush</strain>
    </source>
</reference>
<dbReference type="Gramene" id="PRQ45018">
    <property type="protein sequence ID" value="PRQ45018"/>
    <property type="gene ID" value="RchiOBHm_Chr3g0485581"/>
</dbReference>